<sequence>MAIYKTPYLKFQFSSKNIDPNLYEYLKSVSKENLMKSIDDFRKKELLEFKAGFRFEKICLILGRLFFLISIISIVLIVNYENIPENIGVIGALLIFPSLFLLSLSFSYALSLRELKKSLKKRKINLIKAQKIAIHSKNFNEFINKITLR</sequence>
<keyword evidence="1" id="KW-0812">Transmembrane</keyword>
<organism evidence="2 3">
    <name type="scientific">Algoriphagus faecimaris</name>
    <dbReference type="NCBI Taxonomy" id="686796"/>
    <lineage>
        <taxon>Bacteria</taxon>
        <taxon>Pseudomonadati</taxon>
        <taxon>Bacteroidota</taxon>
        <taxon>Cytophagia</taxon>
        <taxon>Cytophagales</taxon>
        <taxon>Cyclobacteriaceae</taxon>
        <taxon>Algoriphagus</taxon>
    </lineage>
</organism>
<gene>
    <name evidence="2" type="ORF">SAMN04488104_10362</name>
</gene>
<name>A0A1G6VK85_9BACT</name>
<evidence type="ECO:0000313" key="2">
    <source>
        <dbReference type="EMBL" id="SDD53968.1"/>
    </source>
</evidence>
<evidence type="ECO:0000313" key="3">
    <source>
        <dbReference type="Proteomes" id="UP000199060"/>
    </source>
</evidence>
<reference evidence="3" key="1">
    <citation type="submission" date="2016-10" db="EMBL/GenBank/DDBJ databases">
        <authorList>
            <person name="Varghese N."/>
            <person name="Submissions S."/>
        </authorList>
    </citation>
    <scope>NUCLEOTIDE SEQUENCE [LARGE SCALE GENOMIC DNA]</scope>
    <source>
        <strain evidence="3">DSM 23095</strain>
    </source>
</reference>
<feature type="transmembrane region" description="Helical" evidence="1">
    <location>
        <begin position="58"/>
        <end position="78"/>
    </location>
</feature>
<keyword evidence="1" id="KW-0472">Membrane</keyword>
<dbReference type="EMBL" id="FNAC01000036">
    <property type="protein sequence ID" value="SDD53968.1"/>
    <property type="molecule type" value="Genomic_DNA"/>
</dbReference>
<proteinExistence type="predicted"/>
<dbReference type="RefSeq" id="WP_087940572.1">
    <property type="nucleotide sequence ID" value="NZ_FNAC01000036.1"/>
</dbReference>
<keyword evidence="1" id="KW-1133">Transmembrane helix</keyword>
<dbReference type="AlphaFoldDB" id="A0A1G6VK85"/>
<accession>A0A1G6VK85</accession>
<dbReference type="STRING" id="686796.SAMN04488104_10362"/>
<protein>
    <submittedName>
        <fullName evidence="2">Uncharacterized protein</fullName>
    </submittedName>
</protein>
<keyword evidence="3" id="KW-1185">Reference proteome</keyword>
<evidence type="ECO:0000256" key="1">
    <source>
        <dbReference type="SAM" id="Phobius"/>
    </source>
</evidence>
<feature type="transmembrane region" description="Helical" evidence="1">
    <location>
        <begin position="90"/>
        <end position="112"/>
    </location>
</feature>
<dbReference type="Proteomes" id="UP000199060">
    <property type="component" value="Unassembled WGS sequence"/>
</dbReference>